<reference evidence="4 5" key="2">
    <citation type="journal article" date="2017" name="Antonie Van Leeuwenhoek">
        <title>Rhizobium rhizosphaerae sp. nov., a novel species isolated from rice rhizosphere.</title>
        <authorList>
            <person name="Zhao J.J."/>
            <person name="Zhang J."/>
            <person name="Zhang R.J."/>
            <person name="Zhang C.W."/>
            <person name="Yin H.Q."/>
            <person name="Zhang X.X."/>
        </authorList>
    </citation>
    <scope>NUCLEOTIDE SEQUENCE [LARGE SCALE GENOMIC DNA]</scope>
    <source>
        <strain evidence="4 5">ACAM 611</strain>
    </source>
</reference>
<dbReference type="OrthoDB" id="6594059at2"/>
<evidence type="ECO:0000313" key="4">
    <source>
        <dbReference type="EMBL" id="GAB55805.1"/>
    </source>
</evidence>
<evidence type="ECO:0000256" key="1">
    <source>
        <dbReference type="ARBA" id="ARBA00023186"/>
    </source>
</evidence>
<feature type="coiled-coil region" evidence="2">
    <location>
        <begin position="126"/>
        <end position="241"/>
    </location>
</feature>
<dbReference type="AlphaFoldDB" id="H5TBX8"/>
<evidence type="ECO:0000256" key="2">
    <source>
        <dbReference type="SAM" id="Coils"/>
    </source>
</evidence>
<evidence type="ECO:0000256" key="3">
    <source>
        <dbReference type="SAM" id="MobiDB-lite"/>
    </source>
</evidence>
<dbReference type="eggNOG" id="COG2214">
    <property type="taxonomic scope" value="Bacteria"/>
</dbReference>
<comment type="caution">
    <text evidence="4">The sequence shown here is derived from an EMBL/GenBank/DDBJ whole genome shotgun (WGS) entry which is preliminary data.</text>
</comment>
<keyword evidence="2" id="KW-0175">Coiled coil</keyword>
<feature type="coiled-coil region" evidence="2">
    <location>
        <begin position="320"/>
        <end position="347"/>
    </location>
</feature>
<dbReference type="Proteomes" id="UP000053586">
    <property type="component" value="Unassembled WGS sequence"/>
</dbReference>
<organism evidence="4 5">
    <name type="scientific">Glaciecola punicea ACAM 611</name>
    <dbReference type="NCBI Taxonomy" id="1121923"/>
    <lineage>
        <taxon>Bacteria</taxon>
        <taxon>Pseudomonadati</taxon>
        <taxon>Pseudomonadota</taxon>
        <taxon>Gammaproteobacteria</taxon>
        <taxon>Alteromonadales</taxon>
        <taxon>Alteromonadaceae</taxon>
        <taxon>Glaciecola</taxon>
    </lineage>
</organism>
<evidence type="ECO:0008006" key="6">
    <source>
        <dbReference type="Google" id="ProtNLM"/>
    </source>
</evidence>
<keyword evidence="1" id="KW-0143">Chaperone</keyword>
<accession>H5TBX8</accession>
<proteinExistence type="predicted"/>
<sequence length="419" mass="49470">MVNKTQQWLLQIKTNLEQQDFEMAQRQVKLTSGGPEISDIVESIQNYAYQRAIELIDGYLADETTEIVEYQDAAIEELRAQLKELEAAIELLSEQKSEQLFLLHEFTIKQSTVMGEIFTQILHIRKDIEQEKLRQRQERYEEAKQALNDEEKRLDELKRKREMLEEQLEKLDELDFTYDEVEEAIDSLNEDIKEQQKQIKKKRKKAKQEQAIFEETSHEAYEEAKQEYEQFDESYHEAKDDKFTKLNDEDIGLLKKLYRKAVKLCHPDTVADEYKDQSHEITQKLNNARDNGDIKTVELLLEQLEKGLSFEVASDRLSDREQIESKIEQLVVKLEEISDEIEAINQNETWQLMSSIGSWDTYFEEQRIELSVYLEQLQAESEIVFNIKYSSVNIKNTSDISNSPTNSTSKTQNYWNEEF</sequence>
<reference evidence="4 5" key="1">
    <citation type="journal article" date="2012" name="J. Bacteriol.">
        <title>Genome sequence of proteorhodopsin-containing sea ice bacterium Glaciecola punicea ACAM 611T.</title>
        <authorList>
            <person name="Qin Q.-L."/>
            <person name="Xie B.-B."/>
            <person name="Shu Y.-L."/>
            <person name="Rong J.-C."/>
            <person name="Zhao D.-L."/>
            <person name="Zhang X.-Y."/>
            <person name="Chen X.-L."/>
            <person name="Zhou B.-C."/>
            <person name="Zhanga Y.-Z."/>
        </authorList>
    </citation>
    <scope>NUCLEOTIDE SEQUENCE [LARGE SCALE GENOMIC DNA]</scope>
    <source>
        <strain evidence="4 5">ACAM 611</strain>
    </source>
</reference>
<feature type="coiled-coil region" evidence="2">
    <location>
        <begin position="68"/>
        <end position="98"/>
    </location>
</feature>
<feature type="region of interest" description="Disordered" evidence="3">
    <location>
        <begin position="398"/>
        <end position="419"/>
    </location>
</feature>
<dbReference type="SUPFAM" id="SSF46565">
    <property type="entry name" value="Chaperone J-domain"/>
    <property type="match status" value="1"/>
</dbReference>
<gene>
    <name evidence="4" type="ORF">GPUN_1689</name>
</gene>
<evidence type="ECO:0000313" key="5">
    <source>
        <dbReference type="Proteomes" id="UP000053586"/>
    </source>
</evidence>
<keyword evidence="5" id="KW-1185">Reference proteome</keyword>
<dbReference type="RefSeq" id="WP_006005249.1">
    <property type="nucleotide sequence ID" value="NZ_BAET01000014.1"/>
</dbReference>
<protein>
    <recommendedName>
        <fullName evidence="6">J domain-containing protein</fullName>
    </recommendedName>
</protein>
<name>H5TBX8_9ALTE</name>
<dbReference type="InterPro" id="IPR036869">
    <property type="entry name" value="J_dom_sf"/>
</dbReference>
<dbReference type="EMBL" id="BAET01000014">
    <property type="protein sequence ID" value="GAB55805.1"/>
    <property type="molecule type" value="Genomic_DNA"/>
</dbReference>